<protein>
    <recommendedName>
        <fullName evidence="7">Lipopolysaccharide assembly protein A domain-containing protein</fullName>
    </recommendedName>
</protein>
<dbReference type="EMBL" id="BJYG01000064">
    <property type="protein sequence ID" value="GEN64989.1"/>
    <property type="molecule type" value="Genomic_DNA"/>
</dbReference>
<dbReference type="AlphaFoldDB" id="A0A511XQ02"/>
<gene>
    <name evidence="8" type="ORF">AOE01nite_32130</name>
</gene>
<keyword evidence="1" id="KW-1003">Cell membrane</keyword>
<dbReference type="InterPro" id="IPR010445">
    <property type="entry name" value="LapA_dom"/>
</dbReference>
<dbReference type="OrthoDB" id="7284608at2"/>
<dbReference type="RefSeq" id="WP_146892419.1">
    <property type="nucleotide sequence ID" value="NZ_BJYG01000064.1"/>
</dbReference>
<sequence>MIRLIIIVPFLLALVFFAASNQEATQMWLLAYGWSCSIGVLALLVAVVSFLLGAFSVWIVELGQRRRARRAEARVRELEAALAVHEAPRPMPPQAAPTVPGSIPTTPPPL</sequence>
<name>A0A511XQ02_9PROT</name>
<keyword evidence="4 6" id="KW-0472">Membrane</keyword>
<comment type="caution">
    <text evidence="8">The sequence shown here is derived from an EMBL/GenBank/DDBJ whole genome shotgun (WGS) entry which is preliminary data.</text>
</comment>
<accession>A0A511XQ02</accession>
<organism evidence="8 9">
    <name type="scientific">Acetobacter oeni</name>
    <dbReference type="NCBI Taxonomy" id="304077"/>
    <lineage>
        <taxon>Bacteria</taxon>
        <taxon>Pseudomonadati</taxon>
        <taxon>Pseudomonadota</taxon>
        <taxon>Alphaproteobacteria</taxon>
        <taxon>Acetobacterales</taxon>
        <taxon>Acetobacteraceae</taxon>
        <taxon>Acetobacter</taxon>
    </lineage>
</organism>
<feature type="transmembrane region" description="Helical" evidence="6">
    <location>
        <begin position="32"/>
        <end position="60"/>
    </location>
</feature>
<keyword evidence="9" id="KW-1185">Reference proteome</keyword>
<evidence type="ECO:0000256" key="6">
    <source>
        <dbReference type="SAM" id="Phobius"/>
    </source>
</evidence>
<dbReference type="GO" id="GO:0005886">
    <property type="term" value="C:plasma membrane"/>
    <property type="evidence" value="ECO:0007669"/>
    <property type="project" value="InterPro"/>
</dbReference>
<reference evidence="8 9" key="1">
    <citation type="submission" date="2019-07" db="EMBL/GenBank/DDBJ databases">
        <title>Whole genome shotgun sequence of Acetobacter oeni NBRC 105207.</title>
        <authorList>
            <person name="Hosoyama A."/>
            <person name="Uohara A."/>
            <person name="Ohji S."/>
            <person name="Ichikawa N."/>
        </authorList>
    </citation>
    <scope>NUCLEOTIDE SEQUENCE [LARGE SCALE GENOMIC DNA]</scope>
    <source>
        <strain evidence="8 9">NBRC 105207</strain>
    </source>
</reference>
<dbReference type="Proteomes" id="UP000321746">
    <property type="component" value="Unassembled WGS sequence"/>
</dbReference>
<evidence type="ECO:0000313" key="9">
    <source>
        <dbReference type="Proteomes" id="UP000321746"/>
    </source>
</evidence>
<evidence type="ECO:0000313" key="8">
    <source>
        <dbReference type="EMBL" id="GEN64989.1"/>
    </source>
</evidence>
<evidence type="ECO:0000256" key="1">
    <source>
        <dbReference type="ARBA" id="ARBA00022475"/>
    </source>
</evidence>
<evidence type="ECO:0000256" key="2">
    <source>
        <dbReference type="ARBA" id="ARBA00022692"/>
    </source>
</evidence>
<feature type="region of interest" description="Disordered" evidence="5">
    <location>
        <begin position="88"/>
        <end position="110"/>
    </location>
</feature>
<keyword evidence="3 6" id="KW-1133">Transmembrane helix</keyword>
<feature type="domain" description="Lipopolysaccharide assembly protein A" evidence="7">
    <location>
        <begin position="21"/>
        <end position="82"/>
    </location>
</feature>
<evidence type="ECO:0000256" key="4">
    <source>
        <dbReference type="ARBA" id="ARBA00023136"/>
    </source>
</evidence>
<proteinExistence type="predicted"/>
<dbReference type="Pfam" id="PF06305">
    <property type="entry name" value="LapA_dom"/>
    <property type="match status" value="1"/>
</dbReference>
<evidence type="ECO:0000256" key="5">
    <source>
        <dbReference type="SAM" id="MobiDB-lite"/>
    </source>
</evidence>
<keyword evidence="2 6" id="KW-0812">Transmembrane</keyword>
<evidence type="ECO:0000259" key="7">
    <source>
        <dbReference type="Pfam" id="PF06305"/>
    </source>
</evidence>
<evidence type="ECO:0000256" key="3">
    <source>
        <dbReference type="ARBA" id="ARBA00022989"/>
    </source>
</evidence>